<feature type="transmembrane region" description="Helical" evidence="10">
    <location>
        <begin position="227"/>
        <end position="251"/>
    </location>
</feature>
<evidence type="ECO:0000256" key="5">
    <source>
        <dbReference type="ARBA" id="ARBA00022989"/>
    </source>
</evidence>
<organism evidence="11 12">
    <name type="scientific">Kwoniella shandongensis</name>
    <dbReference type="NCBI Taxonomy" id="1734106"/>
    <lineage>
        <taxon>Eukaryota</taxon>
        <taxon>Fungi</taxon>
        <taxon>Dikarya</taxon>
        <taxon>Basidiomycota</taxon>
        <taxon>Agaricomycotina</taxon>
        <taxon>Tremellomycetes</taxon>
        <taxon>Tremellales</taxon>
        <taxon>Cryptococcaceae</taxon>
        <taxon>Kwoniella</taxon>
    </lineage>
</organism>
<comment type="subcellular location">
    <subcellularLocation>
        <location evidence="2">Cell membrane</location>
        <topology evidence="2">Multi-pass membrane protein</topology>
    </subcellularLocation>
</comment>
<gene>
    <name evidence="11" type="ORF">CI109_106123</name>
</gene>
<accession>A0AAJ8LPG7</accession>
<keyword evidence="3" id="KW-1003">Cell membrane</keyword>
<evidence type="ECO:0000256" key="9">
    <source>
        <dbReference type="SAM" id="MobiDB-lite"/>
    </source>
</evidence>
<name>A0AAJ8LPG7_9TREE</name>
<feature type="transmembrane region" description="Helical" evidence="10">
    <location>
        <begin position="447"/>
        <end position="470"/>
    </location>
</feature>
<dbReference type="InterPro" id="IPR003691">
    <property type="entry name" value="FluC"/>
</dbReference>
<evidence type="ECO:0000256" key="1">
    <source>
        <dbReference type="ARBA" id="ARBA00002598"/>
    </source>
</evidence>
<comment type="function">
    <text evidence="1">Fluoride channel required for the rapid expulsion of cytoplasmic fluoride.</text>
</comment>
<reference evidence="11" key="2">
    <citation type="submission" date="2024-01" db="EMBL/GenBank/DDBJ databases">
        <title>Comparative genomics of Cryptococcus and Kwoniella reveals pathogenesis evolution and contrasting modes of karyotype evolution via chromosome fusion or intercentromeric recombination.</title>
        <authorList>
            <person name="Coelho M.A."/>
            <person name="David-Palma M."/>
            <person name="Shea T."/>
            <person name="Bowers K."/>
            <person name="McGinley-Smith S."/>
            <person name="Mohammad A.W."/>
            <person name="Gnirke A."/>
            <person name="Yurkov A.M."/>
            <person name="Nowrousian M."/>
            <person name="Sun S."/>
            <person name="Cuomo C.A."/>
            <person name="Heitman J."/>
        </authorList>
    </citation>
    <scope>NUCLEOTIDE SEQUENCE</scope>
    <source>
        <strain evidence="11">CBS 12478</strain>
    </source>
</reference>
<dbReference type="RefSeq" id="XP_031860686.2">
    <property type="nucleotide sequence ID" value="XM_032004887.2"/>
</dbReference>
<dbReference type="PANTHER" id="PTHR28259">
    <property type="entry name" value="FLUORIDE EXPORT PROTEIN 1-RELATED"/>
    <property type="match status" value="1"/>
</dbReference>
<evidence type="ECO:0000256" key="2">
    <source>
        <dbReference type="ARBA" id="ARBA00004651"/>
    </source>
</evidence>
<feature type="transmembrane region" description="Helical" evidence="10">
    <location>
        <begin position="346"/>
        <end position="364"/>
    </location>
</feature>
<feature type="transmembrane region" description="Helical" evidence="10">
    <location>
        <begin position="183"/>
        <end position="207"/>
    </location>
</feature>
<dbReference type="EMBL" id="CP144061">
    <property type="protein sequence ID" value="WWD21637.1"/>
    <property type="molecule type" value="Genomic_DNA"/>
</dbReference>
<dbReference type="KEGG" id="ksn:43589027"/>
<feature type="compositionally biased region" description="Polar residues" evidence="9">
    <location>
        <begin position="59"/>
        <end position="73"/>
    </location>
</feature>
<keyword evidence="12" id="KW-1185">Reference proteome</keyword>
<feature type="transmembrane region" description="Helical" evidence="10">
    <location>
        <begin position="120"/>
        <end position="139"/>
    </location>
</feature>
<feature type="compositionally biased region" description="Low complexity" evidence="9">
    <location>
        <begin position="273"/>
        <end position="288"/>
    </location>
</feature>
<evidence type="ECO:0000256" key="10">
    <source>
        <dbReference type="SAM" id="Phobius"/>
    </source>
</evidence>
<evidence type="ECO:0000313" key="12">
    <source>
        <dbReference type="Proteomes" id="UP000322225"/>
    </source>
</evidence>
<feature type="transmembrane region" description="Helical" evidence="10">
    <location>
        <begin position="313"/>
        <end position="334"/>
    </location>
</feature>
<feature type="region of interest" description="Disordered" evidence="9">
    <location>
        <begin position="258"/>
        <end position="297"/>
    </location>
</feature>
<feature type="compositionally biased region" description="Pro residues" evidence="9">
    <location>
        <begin position="96"/>
        <end position="110"/>
    </location>
</feature>
<keyword evidence="6 10" id="KW-0472">Membrane</keyword>
<dbReference type="GO" id="GO:0005886">
    <property type="term" value="C:plasma membrane"/>
    <property type="evidence" value="ECO:0007669"/>
    <property type="project" value="UniProtKB-SubCell"/>
</dbReference>
<evidence type="ECO:0000256" key="3">
    <source>
        <dbReference type="ARBA" id="ARBA00022475"/>
    </source>
</evidence>
<evidence type="ECO:0008006" key="13">
    <source>
        <dbReference type="Google" id="ProtNLM"/>
    </source>
</evidence>
<feature type="transmembrane region" description="Helical" evidence="10">
    <location>
        <begin position="151"/>
        <end position="171"/>
    </location>
</feature>
<feature type="region of interest" description="Disordered" evidence="9">
    <location>
        <begin position="1"/>
        <end position="113"/>
    </location>
</feature>
<evidence type="ECO:0000256" key="7">
    <source>
        <dbReference type="ARBA" id="ARBA00035120"/>
    </source>
</evidence>
<evidence type="ECO:0000313" key="11">
    <source>
        <dbReference type="EMBL" id="WWD21637.1"/>
    </source>
</evidence>
<feature type="transmembrane region" description="Helical" evidence="10">
    <location>
        <begin position="376"/>
        <end position="397"/>
    </location>
</feature>
<keyword evidence="4 10" id="KW-0812">Transmembrane</keyword>
<protein>
    <recommendedName>
        <fullName evidence="13">Fluoride ion transporter CrcB</fullName>
    </recommendedName>
</protein>
<keyword evidence="5 10" id="KW-1133">Transmembrane helix</keyword>
<feature type="transmembrane region" description="Helical" evidence="10">
    <location>
        <begin position="417"/>
        <end position="435"/>
    </location>
</feature>
<comment type="similarity">
    <text evidence="7">Belongs to the fluoride channel Fluc/FEX (TC 1.A.43) family.</text>
</comment>
<evidence type="ECO:0000256" key="6">
    <source>
        <dbReference type="ARBA" id="ARBA00023136"/>
    </source>
</evidence>
<reference evidence="11" key="1">
    <citation type="submission" date="2017-08" db="EMBL/GenBank/DDBJ databases">
        <authorList>
            <person name="Cuomo C."/>
            <person name="Billmyre B."/>
            <person name="Heitman J."/>
        </authorList>
    </citation>
    <scope>NUCLEOTIDE SEQUENCE</scope>
    <source>
        <strain evidence="11">CBS 12478</strain>
    </source>
</reference>
<dbReference type="Proteomes" id="UP000322225">
    <property type="component" value="Chromosome 11"/>
</dbReference>
<dbReference type="AlphaFoldDB" id="A0AAJ8LPG7"/>
<evidence type="ECO:0000256" key="4">
    <source>
        <dbReference type="ARBA" id="ARBA00022692"/>
    </source>
</evidence>
<feature type="compositionally biased region" description="Polar residues" evidence="9">
    <location>
        <begin position="22"/>
        <end position="44"/>
    </location>
</feature>
<evidence type="ECO:0000256" key="8">
    <source>
        <dbReference type="ARBA" id="ARBA00035585"/>
    </source>
</evidence>
<dbReference type="PANTHER" id="PTHR28259:SF1">
    <property type="entry name" value="FLUORIDE EXPORT PROTEIN 1-RELATED"/>
    <property type="match status" value="1"/>
</dbReference>
<comment type="catalytic activity">
    <reaction evidence="8">
        <text>fluoride(in) = fluoride(out)</text>
        <dbReference type="Rhea" id="RHEA:76159"/>
        <dbReference type="ChEBI" id="CHEBI:17051"/>
    </reaction>
    <physiologicalReaction direction="left-to-right" evidence="8">
        <dbReference type="Rhea" id="RHEA:76160"/>
    </physiologicalReaction>
</comment>
<dbReference type="GO" id="GO:1903425">
    <property type="term" value="F:fluoride transmembrane transporter activity"/>
    <property type="evidence" value="ECO:0007669"/>
    <property type="project" value="TreeGrafter"/>
</dbReference>
<sequence>MTAVLVPQTRQHTPGLIRALPETSSPTATNASHTRSQLPPTNEMTPTSHPPPSDSTLSQHLHNQPIPTMSSTPPDRVDRMRSRSTVSEDPERFRPPRSPSPTPPEDNAPPPKEEVTKLRLGAHYAGLVLASMIGCLIRLGLEGLAEYDGKIIFALAWSQGVGSGIMGLALARKNEIIGIYPPIYTFLTTGIAGSVTTFSSWMLEGYLAFSNFDNYNRKGLHDTVDGVAYSLSTMGIAIASLHFGEHLASVLPPLPRSWQRRDASHSQGEEKTLPTTTSATTPSSTSSSRDNDSTRLPSSSIGLRTFTRTATPLLDLIFISTAFLAYLLILILYYFAPSHSQWRHPVLFPLLLSPPGAILRFFLARLNVHKRNIDRFPLGTFLANMIATLLISGSYAAQRRPSASGPAGGNVRCNALYAIQHGFCGCLSTVSTFVVEVRTIKSWKWKWFYVGGSVVLGHVFVLAIVGGVGWDKGYVPVCKG</sequence>
<feature type="compositionally biased region" description="Basic and acidic residues" evidence="9">
    <location>
        <begin position="259"/>
        <end position="272"/>
    </location>
</feature>
<dbReference type="Pfam" id="PF02537">
    <property type="entry name" value="CRCB"/>
    <property type="match status" value="2"/>
</dbReference>
<dbReference type="GeneID" id="43589027"/>
<proteinExistence type="inferred from homology"/>